<feature type="compositionally biased region" description="Basic residues" evidence="6">
    <location>
        <begin position="675"/>
        <end position="685"/>
    </location>
</feature>
<feature type="compositionally biased region" description="Basic residues" evidence="6">
    <location>
        <begin position="649"/>
        <end position="660"/>
    </location>
</feature>
<feature type="compositionally biased region" description="Low complexity" evidence="6">
    <location>
        <begin position="307"/>
        <end position="329"/>
    </location>
</feature>
<dbReference type="InterPro" id="IPR037189">
    <property type="entry name" value="HBS1-like_N_sf"/>
</dbReference>
<dbReference type="EMBL" id="MU157825">
    <property type="protein sequence ID" value="KAF9534968.1"/>
    <property type="molecule type" value="Genomic_DNA"/>
</dbReference>
<feature type="compositionally biased region" description="Basic and acidic residues" evidence="6">
    <location>
        <begin position="661"/>
        <end position="674"/>
    </location>
</feature>
<feature type="compositionally biased region" description="Polar residues" evidence="6">
    <location>
        <begin position="248"/>
        <end position="272"/>
    </location>
</feature>
<proteinExistence type="predicted"/>
<gene>
    <name evidence="8" type="ORF">CPB83DRAFT_223685</name>
</gene>
<keyword evidence="5" id="KW-0648">Protein biosynthesis</keyword>
<keyword evidence="2" id="KW-0963">Cytoplasm</keyword>
<evidence type="ECO:0000259" key="7">
    <source>
        <dbReference type="Pfam" id="PF08938"/>
    </source>
</evidence>
<keyword evidence="3" id="KW-0597">Phosphoprotein</keyword>
<dbReference type="InterPro" id="IPR015033">
    <property type="entry name" value="HBS1-like_N"/>
</dbReference>
<feature type="compositionally biased region" description="Polar residues" evidence="6">
    <location>
        <begin position="692"/>
        <end position="705"/>
    </location>
</feature>
<feature type="compositionally biased region" description="Polar residues" evidence="6">
    <location>
        <begin position="173"/>
        <end position="197"/>
    </location>
</feature>
<feature type="domain" description="HBS1-like protein N-terminal" evidence="7">
    <location>
        <begin position="14"/>
        <end position="84"/>
    </location>
</feature>
<protein>
    <recommendedName>
        <fullName evidence="7">HBS1-like protein N-terminal domain-containing protein</fullName>
    </recommendedName>
</protein>
<evidence type="ECO:0000313" key="8">
    <source>
        <dbReference type="EMBL" id="KAF9534968.1"/>
    </source>
</evidence>
<dbReference type="GO" id="GO:0005737">
    <property type="term" value="C:cytoplasm"/>
    <property type="evidence" value="ECO:0007669"/>
    <property type="project" value="UniProtKB-SubCell"/>
</dbReference>
<evidence type="ECO:0000256" key="5">
    <source>
        <dbReference type="ARBA" id="ARBA00022917"/>
    </source>
</evidence>
<evidence type="ECO:0000256" key="1">
    <source>
        <dbReference type="ARBA" id="ARBA00004496"/>
    </source>
</evidence>
<dbReference type="GO" id="GO:0016787">
    <property type="term" value="F:hydrolase activity"/>
    <property type="evidence" value="ECO:0007669"/>
    <property type="project" value="UniProtKB-KW"/>
</dbReference>
<evidence type="ECO:0000256" key="6">
    <source>
        <dbReference type="SAM" id="MobiDB-lite"/>
    </source>
</evidence>
<keyword evidence="4" id="KW-0378">Hydrolase</keyword>
<organism evidence="8 9">
    <name type="scientific">Crepidotus variabilis</name>
    <dbReference type="NCBI Taxonomy" id="179855"/>
    <lineage>
        <taxon>Eukaryota</taxon>
        <taxon>Fungi</taxon>
        <taxon>Dikarya</taxon>
        <taxon>Basidiomycota</taxon>
        <taxon>Agaricomycotina</taxon>
        <taxon>Agaricomycetes</taxon>
        <taxon>Agaricomycetidae</taxon>
        <taxon>Agaricales</taxon>
        <taxon>Agaricineae</taxon>
        <taxon>Crepidotaceae</taxon>
        <taxon>Crepidotus</taxon>
    </lineage>
</organism>
<feature type="compositionally biased region" description="Polar residues" evidence="6">
    <location>
        <begin position="362"/>
        <end position="383"/>
    </location>
</feature>
<dbReference type="AlphaFoldDB" id="A0A9P6ERV9"/>
<accession>A0A9P6ERV9</accession>
<feature type="region of interest" description="Disordered" evidence="6">
    <location>
        <begin position="166"/>
        <end position="230"/>
    </location>
</feature>
<feature type="region of interest" description="Disordered" evidence="6">
    <location>
        <begin position="588"/>
        <end position="607"/>
    </location>
</feature>
<dbReference type="SUPFAM" id="SSF109732">
    <property type="entry name" value="HBS1-like domain"/>
    <property type="match status" value="1"/>
</dbReference>
<dbReference type="OrthoDB" id="342024at2759"/>
<dbReference type="Proteomes" id="UP000807306">
    <property type="component" value="Unassembled WGS sequence"/>
</dbReference>
<sequence length="742" mass="80826">MSRHRAIRNMKYEDALEDDALSDGGGDELTQEQEAQLNDGLEQIRLVIGGEDTTGLSDQSIKDALWEYYFDAEKALHWALEEQQRRSIAKERKGPWGEQQPLDNQIQHQLHQDEEDVQDYHDTNTGPRLPSIFLAQQQPDFDSEAYLAAASESPQQMKRYLSTITERTERTEPSTLLHSRQQTYPRDSRISMMTSSYGDEIGNRMSLNSEGPYQNYNQSRPLDPNTSRNSPSLSAIEILAKFEPPPDNSSSSTLGPLNPPYTSSDPVSSLENLPTIPDLESRSSHRPRFSKDLPITPAPSSPNKPQSKLSKLASSRGSSASSISSRSSGTAVTGSIKTFPNLRPSAQSEVQSEWPASPVFSEGSSKSLPPLPNRSQPSFPSSTSLIINQAIETAMNMGELDKHHMSTPKAEVPPSMFGDSERSKTPTPRDFQPEGLSGNVEKPSSPAKPLSKLAQLAQKKAESTISAHSSHSSKYDLPSPVSSVMSREPRPLSKLALLAQQKVDATRVPKLPKTKTEYLTPIANGPSVTTAITTSYQSLYSLTDPSKSSVIPRLDVVPLSAVSGTSSPSSMAAEAKTSKLAKKIKRASEKTLSAGFPSEQEIATPPLSPLFLPNDSAGTRALPSAFASILINDLDSGTKDKEDKDKDAKRKRHKEKKKKVKDNEKESSTADSHPHRSRKHKHSSSKTKSTDEASGSAVQPFTFESPSPDDIVLNARKGTSLSQKSSSTAKLSVATGKIQVAS</sequence>
<feature type="region of interest" description="Disordered" evidence="6">
    <location>
        <begin position="402"/>
        <end position="488"/>
    </location>
</feature>
<dbReference type="GO" id="GO:0006412">
    <property type="term" value="P:translation"/>
    <property type="evidence" value="ECO:0007669"/>
    <property type="project" value="UniProtKB-KW"/>
</dbReference>
<comment type="caution">
    <text evidence="8">The sequence shown here is derived from an EMBL/GenBank/DDBJ whole genome shotgun (WGS) entry which is preliminary data.</text>
</comment>
<evidence type="ECO:0000256" key="3">
    <source>
        <dbReference type="ARBA" id="ARBA00022553"/>
    </source>
</evidence>
<feature type="region of interest" description="Disordered" evidence="6">
    <location>
        <begin position="632"/>
        <end position="742"/>
    </location>
</feature>
<feature type="region of interest" description="Disordered" evidence="6">
    <location>
        <begin position="1"/>
        <end position="30"/>
    </location>
</feature>
<feature type="compositionally biased region" description="Polar residues" evidence="6">
    <location>
        <begin position="330"/>
        <end position="351"/>
    </location>
</feature>
<feature type="compositionally biased region" description="Polar residues" evidence="6">
    <location>
        <begin position="205"/>
        <end position="230"/>
    </location>
</feature>
<reference evidence="8" key="1">
    <citation type="submission" date="2020-11" db="EMBL/GenBank/DDBJ databases">
        <authorList>
            <consortium name="DOE Joint Genome Institute"/>
            <person name="Ahrendt S."/>
            <person name="Riley R."/>
            <person name="Andreopoulos W."/>
            <person name="Labutti K."/>
            <person name="Pangilinan J."/>
            <person name="Ruiz-Duenas F.J."/>
            <person name="Barrasa J.M."/>
            <person name="Sanchez-Garcia M."/>
            <person name="Camarero S."/>
            <person name="Miyauchi S."/>
            <person name="Serrano A."/>
            <person name="Linde D."/>
            <person name="Babiker R."/>
            <person name="Drula E."/>
            <person name="Ayuso-Fernandez I."/>
            <person name="Pacheco R."/>
            <person name="Padilla G."/>
            <person name="Ferreira P."/>
            <person name="Barriuso J."/>
            <person name="Kellner H."/>
            <person name="Castanera R."/>
            <person name="Alfaro M."/>
            <person name="Ramirez L."/>
            <person name="Pisabarro A.G."/>
            <person name="Kuo A."/>
            <person name="Tritt A."/>
            <person name="Lipzen A."/>
            <person name="He G."/>
            <person name="Yan M."/>
            <person name="Ng V."/>
            <person name="Cullen D."/>
            <person name="Martin F."/>
            <person name="Rosso M.-N."/>
            <person name="Henrissat B."/>
            <person name="Hibbett D."/>
            <person name="Martinez A.T."/>
            <person name="Grigoriev I.V."/>
        </authorList>
    </citation>
    <scope>NUCLEOTIDE SEQUENCE</scope>
    <source>
        <strain evidence="8">CBS 506.95</strain>
    </source>
</reference>
<feature type="compositionally biased region" description="Polar residues" evidence="6">
    <location>
        <begin position="717"/>
        <end position="730"/>
    </location>
</feature>
<feature type="compositionally biased region" description="Acidic residues" evidence="6">
    <location>
        <begin position="15"/>
        <end position="30"/>
    </location>
</feature>
<name>A0A9P6ERV9_9AGAR</name>
<keyword evidence="9" id="KW-1185">Reference proteome</keyword>
<evidence type="ECO:0000256" key="2">
    <source>
        <dbReference type="ARBA" id="ARBA00022490"/>
    </source>
</evidence>
<evidence type="ECO:0000256" key="4">
    <source>
        <dbReference type="ARBA" id="ARBA00022801"/>
    </source>
</evidence>
<feature type="compositionally biased region" description="Low complexity" evidence="6">
    <location>
        <begin position="463"/>
        <end position="472"/>
    </location>
</feature>
<evidence type="ECO:0000313" key="9">
    <source>
        <dbReference type="Proteomes" id="UP000807306"/>
    </source>
</evidence>
<feature type="compositionally biased region" description="Basic and acidic residues" evidence="6">
    <location>
        <begin position="636"/>
        <end position="648"/>
    </location>
</feature>
<feature type="region of interest" description="Disordered" evidence="6">
    <location>
        <begin position="242"/>
        <end position="383"/>
    </location>
</feature>
<comment type="subcellular location">
    <subcellularLocation>
        <location evidence="1">Cytoplasm</location>
    </subcellularLocation>
</comment>
<dbReference type="Pfam" id="PF08938">
    <property type="entry name" value="HBS1_N"/>
    <property type="match status" value="1"/>
</dbReference>